<evidence type="ECO:0000313" key="2">
    <source>
        <dbReference type="EMBL" id="GKV35291.1"/>
    </source>
</evidence>
<proteinExistence type="predicted"/>
<name>A0AAV5LEH0_9ROSI</name>
<evidence type="ECO:0000313" key="3">
    <source>
        <dbReference type="Proteomes" id="UP001054252"/>
    </source>
</evidence>
<dbReference type="EMBL" id="BPVZ01000110">
    <property type="protein sequence ID" value="GKV35291.1"/>
    <property type="molecule type" value="Genomic_DNA"/>
</dbReference>
<dbReference type="Proteomes" id="UP001054252">
    <property type="component" value="Unassembled WGS sequence"/>
</dbReference>
<sequence length="312" mass="33698">MPLGRRDKATRVDVLLVVWDRLEEENQVFFQEYYQRLVLMDQINEFNRLLEKQLQLMNQMNINEGASISTVNASYMPSILEITAHNTGPASDMHQPIASSLPGIDTYGSSSWHNVSRISVPNTGPAYNMHQPLALSAVFTNGSPSSRYAPRISDYHTMSPLSRQQSMASAEPGSFTNGSAPLQTGPALNPHQPIASGLHFVSDDASSFLYNDIPTDFQTTTYASRFCDLPSMVSTQNSNDGLLSQGSGFSGSSHYMFDAVSSGELDASIPDTSSPGNGFSDSSSYMFAADSKVPQARPQNGNASDAASASPT</sequence>
<organism evidence="2 3">
    <name type="scientific">Rubroshorea leprosula</name>
    <dbReference type="NCBI Taxonomy" id="152421"/>
    <lineage>
        <taxon>Eukaryota</taxon>
        <taxon>Viridiplantae</taxon>
        <taxon>Streptophyta</taxon>
        <taxon>Embryophyta</taxon>
        <taxon>Tracheophyta</taxon>
        <taxon>Spermatophyta</taxon>
        <taxon>Magnoliopsida</taxon>
        <taxon>eudicotyledons</taxon>
        <taxon>Gunneridae</taxon>
        <taxon>Pentapetalae</taxon>
        <taxon>rosids</taxon>
        <taxon>malvids</taxon>
        <taxon>Malvales</taxon>
        <taxon>Dipterocarpaceae</taxon>
        <taxon>Rubroshorea</taxon>
    </lineage>
</organism>
<dbReference type="PANTHER" id="PTHR31871:SF1">
    <property type="entry name" value="HISTIDINE-TRNA LIGASE"/>
    <property type="match status" value="1"/>
</dbReference>
<accession>A0AAV5LEH0</accession>
<feature type="region of interest" description="Disordered" evidence="1">
    <location>
        <begin position="160"/>
        <end position="183"/>
    </location>
</feature>
<keyword evidence="3" id="KW-1185">Reference proteome</keyword>
<gene>
    <name evidence="2" type="ORF">SLEP1_g43587</name>
</gene>
<dbReference type="InterPro" id="IPR006476">
    <property type="entry name" value="CHP01589_pln"/>
</dbReference>
<protein>
    <submittedName>
        <fullName evidence="2">Uncharacterized protein</fullName>
    </submittedName>
</protein>
<feature type="compositionally biased region" description="Polar residues" evidence="1">
    <location>
        <begin position="160"/>
        <end position="182"/>
    </location>
</feature>
<feature type="compositionally biased region" description="Polar residues" evidence="1">
    <location>
        <begin position="297"/>
        <end position="312"/>
    </location>
</feature>
<dbReference type="AlphaFoldDB" id="A0AAV5LEH0"/>
<reference evidence="2 3" key="1">
    <citation type="journal article" date="2021" name="Commun. Biol.">
        <title>The genome of Shorea leprosula (Dipterocarpaceae) highlights the ecological relevance of drought in aseasonal tropical rainforests.</title>
        <authorList>
            <person name="Ng K.K.S."/>
            <person name="Kobayashi M.J."/>
            <person name="Fawcett J.A."/>
            <person name="Hatakeyama M."/>
            <person name="Paape T."/>
            <person name="Ng C.H."/>
            <person name="Ang C.C."/>
            <person name="Tnah L.H."/>
            <person name="Lee C.T."/>
            <person name="Nishiyama T."/>
            <person name="Sese J."/>
            <person name="O'Brien M.J."/>
            <person name="Copetti D."/>
            <person name="Mohd Noor M.I."/>
            <person name="Ong R.C."/>
            <person name="Putra M."/>
            <person name="Sireger I.Z."/>
            <person name="Indrioko S."/>
            <person name="Kosugi Y."/>
            <person name="Izuno A."/>
            <person name="Isagi Y."/>
            <person name="Lee S.L."/>
            <person name="Shimizu K.K."/>
        </authorList>
    </citation>
    <scope>NUCLEOTIDE SEQUENCE [LARGE SCALE GENOMIC DNA]</scope>
    <source>
        <strain evidence="2">214</strain>
    </source>
</reference>
<evidence type="ECO:0000256" key="1">
    <source>
        <dbReference type="SAM" id="MobiDB-lite"/>
    </source>
</evidence>
<comment type="caution">
    <text evidence="2">The sequence shown here is derived from an EMBL/GenBank/DDBJ whole genome shotgun (WGS) entry which is preliminary data.</text>
</comment>
<feature type="region of interest" description="Disordered" evidence="1">
    <location>
        <begin position="290"/>
        <end position="312"/>
    </location>
</feature>
<dbReference type="PANTHER" id="PTHR31871">
    <property type="entry name" value="OS02G0137100 PROTEIN"/>
    <property type="match status" value="1"/>
</dbReference>